<dbReference type="CDD" id="cd06259">
    <property type="entry name" value="YdcF-like"/>
    <property type="match status" value="1"/>
</dbReference>
<evidence type="ECO:0000259" key="1">
    <source>
        <dbReference type="Pfam" id="PF02698"/>
    </source>
</evidence>
<sequence>MNDFETGLTPEIRKDVEILWGFHVVDSGPVEADVLLVLGSHDLRAAERAAELFVRERCAPVVITTGGAGKVTGTEWTRAEAEVYAERLVALGVPEDAILVEPRARNTGDNFDLSRELAAEKGLRVTSGVIVSKPYMARRSLAVALMKWPEPTWFTRPPQIPLRDYPSDEVPLTRMINLMVGDLQRLRVYADRGFQAPVDIPGDVWAAYERLVGAGYDEFLID</sequence>
<evidence type="ECO:0000313" key="2">
    <source>
        <dbReference type="EMBL" id="MEN3536101.1"/>
    </source>
</evidence>
<comment type="caution">
    <text evidence="2">The sequence shown here is derived from an EMBL/GenBank/DDBJ whole genome shotgun (WGS) entry which is preliminary data.</text>
</comment>
<dbReference type="PANTHER" id="PTHR30336">
    <property type="entry name" value="INNER MEMBRANE PROTEIN, PROBABLE PERMEASE"/>
    <property type="match status" value="1"/>
</dbReference>
<proteinExistence type="predicted"/>
<reference evidence="2 3" key="1">
    <citation type="submission" date="2024-05" db="EMBL/GenBank/DDBJ databases">
        <title>Microbispora sp.ZYX-F-249.</title>
        <authorList>
            <person name="Xie H."/>
        </authorList>
    </citation>
    <scope>NUCLEOTIDE SEQUENCE [LARGE SCALE GENOMIC DNA]</scope>
    <source>
        <strain evidence="2 3">ZYX-F-249</strain>
    </source>
</reference>
<dbReference type="InterPro" id="IPR003848">
    <property type="entry name" value="DUF218"/>
</dbReference>
<accession>A0ABV0AQD9</accession>
<keyword evidence="3" id="KW-1185">Reference proteome</keyword>
<organism evidence="2 3">
    <name type="scientific">Microbispora maris</name>
    <dbReference type="NCBI Taxonomy" id="3144104"/>
    <lineage>
        <taxon>Bacteria</taxon>
        <taxon>Bacillati</taxon>
        <taxon>Actinomycetota</taxon>
        <taxon>Actinomycetes</taxon>
        <taxon>Streptosporangiales</taxon>
        <taxon>Streptosporangiaceae</taxon>
        <taxon>Microbispora</taxon>
    </lineage>
</organism>
<dbReference type="EMBL" id="JBDJAW010000009">
    <property type="protein sequence ID" value="MEN3536101.1"/>
    <property type="molecule type" value="Genomic_DNA"/>
</dbReference>
<dbReference type="Gene3D" id="3.40.50.620">
    <property type="entry name" value="HUPs"/>
    <property type="match status" value="1"/>
</dbReference>
<dbReference type="InterPro" id="IPR051599">
    <property type="entry name" value="Cell_Envelope_Assoc"/>
</dbReference>
<dbReference type="InterPro" id="IPR014729">
    <property type="entry name" value="Rossmann-like_a/b/a_fold"/>
</dbReference>
<dbReference type="RefSeq" id="WP_346226108.1">
    <property type="nucleotide sequence ID" value="NZ_JBDJAW010000009.1"/>
</dbReference>
<evidence type="ECO:0000313" key="3">
    <source>
        <dbReference type="Proteomes" id="UP001447516"/>
    </source>
</evidence>
<feature type="domain" description="DUF218" evidence="1">
    <location>
        <begin position="33"/>
        <end position="144"/>
    </location>
</feature>
<name>A0ABV0AQD9_9ACTN</name>
<protein>
    <submittedName>
        <fullName evidence="2">YdcF family protein</fullName>
    </submittedName>
</protein>
<dbReference type="Pfam" id="PF02698">
    <property type="entry name" value="DUF218"/>
    <property type="match status" value="1"/>
</dbReference>
<gene>
    <name evidence="2" type="ORF">AAH991_13380</name>
</gene>
<dbReference type="PANTHER" id="PTHR30336:SF20">
    <property type="entry name" value="DUF218 DOMAIN-CONTAINING PROTEIN"/>
    <property type="match status" value="1"/>
</dbReference>
<dbReference type="Proteomes" id="UP001447516">
    <property type="component" value="Unassembled WGS sequence"/>
</dbReference>